<dbReference type="GO" id="GO:0016020">
    <property type="term" value="C:membrane"/>
    <property type="evidence" value="ECO:0007669"/>
    <property type="project" value="UniProtKB-SubCell"/>
</dbReference>
<dbReference type="FunFam" id="1.10.8.270:FF:000019">
    <property type="entry name" value="TBC1 domain family member 13"/>
    <property type="match status" value="1"/>
</dbReference>
<reference evidence="10" key="1">
    <citation type="submission" date="2021-02" db="EMBL/GenBank/DDBJ databases">
        <authorList>
            <person name="Nowell W R."/>
        </authorList>
    </citation>
    <scope>NUCLEOTIDE SEQUENCE</scope>
</reference>
<sequence>MIDIKKLKALAFNGCPDENGIRSLTWKILLSYLMLDRTKWALHLSKQRELYRGYIRETIIKPGLTPSSESAVVDHPLNSAPDSSWAAYFKENEVLLQIDKDVRRLCPDLSFFQRETDYPCSEILNQEAGFESLRKRIESTSLKVENRVNSRLDLQYQKKANHSKTTYDMNEYQWLPDGHEAHWEVVERILFIFSKLNSGQSYVQGMNEIIGPIYYTFATDPNLEWREHAEADAFYCFTNLMIHIRDNFMKIYDHSEFGILVRMQRFLMLLKKTDANIHYLFEKQKLKPEFYAFRWLTLLLSQEFRLPDVVRIWDSLFADQERNFEFLLYVCCGMIALQKDRLLNGSESQNIKLLQNYPQDIDVYQILEKAVELKRLYVL</sequence>
<dbReference type="EMBL" id="CAJNOW010001421">
    <property type="protein sequence ID" value="CAF1315078.1"/>
    <property type="molecule type" value="Genomic_DNA"/>
</dbReference>
<comment type="function">
    <text evidence="6">Acts as a GTPase-activating protein for RAB35. Together with RAB35 may be involved in regulation of insulin-induced glucose transporter SLC2A4/GLUT4 translocation to the plasma membrane in adipocytes.</text>
</comment>
<dbReference type="SMART" id="SM00164">
    <property type="entry name" value="TBC"/>
    <property type="match status" value="1"/>
</dbReference>
<dbReference type="SUPFAM" id="SSF47923">
    <property type="entry name" value="Ypt/Rab-GAP domain of gyp1p"/>
    <property type="match status" value="2"/>
</dbReference>
<evidence type="ECO:0000259" key="9">
    <source>
        <dbReference type="PROSITE" id="PS50086"/>
    </source>
</evidence>
<comment type="subcellular location">
    <subcellularLocation>
        <location evidence="2">Cytoplasm</location>
    </subcellularLocation>
    <subcellularLocation>
        <location evidence="1">Membrane</location>
    </subcellularLocation>
</comment>
<dbReference type="Gene3D" id="1.10.472.80">
    <property type="entry name" value="Ypt/Rab-GAP domain of gyp1p, domain 3"/>
    <property type="match status" value="1"/>
</dbReference>
<dbReference type="Pfam" id="PF00566">
    <property type="entry name" value="RabGAP-TBC"/>
    <property type="match status" value="1"/>
</dbReference>
<evidence type="ECO:0000256" key="1">
    <source>
        <dbReference type="ARBA" id="ARBA00004370"/>
    </source>
</evidence>
<keyword evidence="4" id="KW-0963">Cytoplasm</keyword>
<name>A0A815EI47_9BILA</name>
<accession>A0A815EI47</accession>
<evidence type="ECO:0000256" key="3">
    <source>
        <dbReference type="ARBA" id="ARBA00022468"/>
    </source>
</evidence>
<dbReference type="GO" id="GO:0005096">
    <property type="term" value="F:GTPase activator activity"/>
    <property type="evidence" value="ECO:0007669"/>
    <property type="project" value="UniProtKB-KW"/>
</dbReference>
<keyword evidence="5" id="KW-0472">Membrane</keyword>
<evidence type="ECO:0000256" key="7">
    <source>
        <dbReference type="ARBA" id="ARBA00064536"/>
    </source>
</evidence>
<evidence type="ECO:0000256" key="6">
    <source>
        <dbReference type="ARBA" id="ARBA00059763"/>
    </source>
</evidence>
<dbReference type="InterPro" id="IPR035969">
    <property type="entry name" value="Rab-GAP_TBC_sf"/>
</dbReference>
<dbReference type="Gene3D" id="1.10.8.270">
    <property type="entry name" value="putative rabgap domain of human tbc1 domain family member 14 like domains"/>
    <property type="match status" value="1"/>
</dbReference>
<feature type="domain" description="Rab-GAP TBC" evidence="9">
    <location>
        <begin position="16"/>
        <end position="320"/>
    </location>
</feature>
<evidence type="ECO:0000256" key="8">
    <source>
        <dbReference type="ARBA" id="ARBA00067477"/>
    </source>
</evidence>
<dbReference type="InterPro" id="IPR000195">
    <property type="entry name" value="Rab-GAP-TBC_dom"/>
</dbReference>
<gene>
    <name evidence="10" type="ORF">KQP761_LOCUS5449</name>
</gene>
<comment type="subunit">
    <text evidence="7">Interacts with RAB1A and RAB10; in a GTP-dependent manner.</text>
</comment>
<dbReference type="GO" id="GO:0005737">
    <property type="term" value="C:cytoplasm"/>
    <property type="evidence" value="ECO:0007669"/>
    <property type="project" value="UniProtKB-SubCell"/>
</dbReference>
<dbReference type="Proteomes" id="UP000663834">
    <property type="component" value="Unassembled WGS sequence"/>
</dbReference>
<evidence type="ECO:0000256" key="5">
    <source>
        <dbReference type="ARBA" id="ARBA00023136"/>
    </source>
</evidence>
<dbReference type="PROSITE" id="PS50086">
    <property type="entry name" value="TBC_RABGAP"/>
    <property type="match status" value="1"/>
</dbReference>
<evidence type="ECO:0000256" key="4">
    <source>
        <dbReference type="ARBA" id="ARBA00022490"/>
    </source>
</evidence>
<evidence type="ECO:0000256" key="2">
    <source>
        <dbReference type="ARBA" id="ARBA00004496"/>
    </source>
</evidence>
<dbReference type="AlphaFoldDB" id="A0A815EI47"/>
<evidence type="ECO:0000313" key="10">
    <source>
        <dbReference type="EMBL" id="CAF1315078.1"/>
    </source>
</evidence>
<dbReference type="PANTHER" id="PTHR22957:SF27">
    <property type="entry name" value="TBC1 DOMAIN FAMILY MEMBER 13"/>
    <property type="match status" value="1"/>
</dbReference>
<proteinExistence type="predicted"/>
<comment type="caution">
    <text evidence="10">The sequence shown here is derived from an EMBL/GenBank/DDBJ whole genome shotgun (WGS) entry which is preliminary data.</text>
</comment>
<keyword evidence="3" id="KW-0343">GTPase activation</keyword>
<protein>
    <recommendedName>
        <fullName evidence="8">TBC1 domain family member 13</fullName>
    </recommendedName>
</protein>
<dbReference type="GO" id="GO:0006886">
    <property type="term" value="P:intracellular protein transport"/>
    <property type="evidence" value="ECO:0007669"/>
    <property type="project" value="TreeGrafter"/>
</dbReference>
<evidence type="ECO:0000313" key="11">
    <source>
        <dbReference type="Proteomes" id="UP000663834"/>
    </source>
</evidence>
<dbReference type="OrthoDB" id="10263206at2759"/>
<dbReference type="FunFam" id="1.10.472.80:FF:000009">
    <property type="entry name" value="TBC1 domain family member 13"/>
    <property type="match status" value="1"/>
</dbReference>
<dbReference type="PANTHER" id="PTHR22957">
    <property type="entry name" value="TBC1 DOMAIN FAMILY MEMBER GTPASE-ACTIVATING PROTEIN"/>
    <property type="match status" value="1"/>
</dbReference>
<organism evidence="10 11">
    <name type="scientific">Rotaria magnacalcarata</name>
    <dbReference type="NCBI Taxonomy" id="392030"/>
    <lineage>
        <taxon>Eukaryota</taxon>
        <taxon>Metazoa</taxon>
        <taxon>Spiralia</taxon>
        <taxon>Gnathifera</taxon>
        <taxon>Rotifera</taxon>
        <taxon>Eurotatoria</taxon>
        <taxon>Bdelloidea</taxon>
        <taxon>Philodinida</taxon>
        <taxon>Philodinidae</taxon>
        <taxon>Rotaria</taxon>
    </lineage>
</organism>